<reference evidence="9 10" key="1">
    <citation type="submission" date="2019-07" db="EMBL/GenBank/DDBJ databases">
        <title>Genome assembly of two rare yeast pathogens: Diutina rugosa and Trichomonascus ciferrii.</title>
        <authorList>
            <person name="Mixao V."/>
            <person name="Saus E."/>
            <person name="Hansen A."/>
            <person name="Lass-Flor C."/>
            <person name="Gabaldon T."/>
        </authorList>
    </citation>
    <scope>NUCLEOTIDE SEQUENCE [LARGE SCALE GENOMIC DNA]</scope>
    <source>
        <strain evidence="9 10">CBS 613</strain>
    </source>
</reference>
<evidence type="ECO:0000313" key="10">
    <source>
        <dbReference type="Proteomes" id="UP000449547"/>
    </source>
</evidence>
<protein>
    <recommendedName>
        <fullName evidence="8">Membrane insertase YidC/Oxa/ALB C-terminal domain-containing protein</fullName>
    </recommendedName>
</protein>
<evidence type="ECO:0000256" key="6">
    <source>
        <dbReference type="RuleBase" id="RU003945"/>
    </source>
</evidence>
<dbReference type="GeneID" id="54780368"/>
<keyword evidence="10" id="KW-1185">Reference proteome</keyword>
<dbReference type="OMA" id="WQRKRIV"/>
<feature type="transmembrane region" description="Helical" evidence="7">
    <location>
        <begin position="55"/>
        <end position="77"/>
    </location>
</feature>
<dbReference type="GO" id="GO:0032979">
    <property type="term" value="P:protein insertion into mitochondrial inner membrane from matrix"/>
    <property type="evidence" value="ECO:0007669"/>
    <property type="project" value="TreeGrafter"/>
</dbReference>
<feature type="transmembrane region" description="Helical" evidence="7">
    <location>
        <begin position="225"/>
        <end position="244"/>
    </location>
</feature>
<dbReference type="GO" id="GO:0033617">
    <property type="term" value="P:mitochondrial respiratory chain complex IV assembly"/>
    <property type="evidence" value="ECO:0007669"/>
    <property type="project" value="TreeGrafter"/>
</dbReference>
<keyword evidence="3 6" id="KW-0812">Transmembrane</keyword>
<evidence type="ECO:0000256" key="5">
    <source>
        <dbReference type="ARBA" id="ARBA00023136"/>
    </source>
</evidence>
<dbReference type="Pfam" id="PF02096">
    <property type="entry name" value="60KD_IMP"/>
    <property type="match status" value="1"/>
</dbReference>
<evidence type="ECO:0000259" key="8">
    <source>
        <dbReference type="Pfam" id="PF02096"/>
    </source>
</evidence>
<organism evidence="9 10">
    <name type="scientific">Diutina rugosa</name>
    <name type="common">Yeast</name>
    <name type="synonym">Candida rugosa</name>
    <dbReference type="NCBI Taxonomy" id="5481"/>
    <lineage>
        <taxon>Eukaryota</taxon>
        <taxon>Fungi</taxon>
        <taxon>Dikarya</taxon>
        <taxon>Ascomycota</taxon>
        <taxon>Saccharomycotina</taxon>
        <taxon>Pichiomycetes</taxon>
        <taxon>Debaryomycetaceae</taxon>
        <taxon>Diutina</taxon>
    </lineage>
</organism>
<dbReference type="GO" id="GO:0032977">
    <property type="term" value="F:membrane insertase activity"/>
    <property type="evidence" value="ECO:0007669"/>
    <property type="project" value="InterPro"/>
</dbReference>
<dbReference type="OrthoDB" id="2148490at2759"/>
<evidence type="ECO:0000313" key="9">
    <source>
        <dbReference type="EMBL" id="KAA8905287.1"/>
    </source>
</evidence>
<feature type="transmembrane region" description="Helical" evidence="7">
    <location>
        <begin position="166"/>
        <end position="187"/>
    </location>
</feature>
<proteinExistence type="inferred from homology"/>
<gene>
    <name evidence="9" type="ORF">DIURU_001715</name>
</gene>
<dbReference type="GO" id="GO:0005743">
    <property type="term" value="C:mitochondrial inner membrane"/>
    <property type="evidence" value="ECO:0007669"/>
    <property type="project" value="TreeGrafter"/>
</dbReference>
<dbReference type="AlphaFoldDB" id="A0A642UU65"/>
<keyword evidence="4 7" id="KW-1133">Transmembrane helix</keyword>
<evidence type="ECO:0000256" key="2">
    <source>
        <dbReference type="ARBA" id="ARBA00009877"/>
    </source>
</evidence>
<comment type="caution">
    <text evidence="9">The sequence shown here is derived from an EMBL/GenBank/DDBJ whole genome shotgun (WGS) entry which is preliminary data.</text>
</comment>
<feature type="domain" description="Membrane insertase YidC/Oxa/ALB C-terminal" evidence="8">
    <location>
        <begin position="131"/>
        <end position="306"/>
    </location>
</feature>
<evidence type="ECO:0000256" key="7">
    <source>
        <dbReference type="SAM" id="Phobius"/>
    </source>
</evidence>
<evidence type="ECO:0000256" key="3">
    <source>
        <dbReference type="ARBA" id="ARBA00022692"/>
    </source>
</evidence>
<dbReference type="VEuPathDB" id="FungiDB:DIURU_001715"/>
<comment type="similarity">
    <text evidence="2 6">Belongs to the OXA1/ALB3/YidC family.</text>
</comment>
<dbReference type="PANTHER" id="PTHR12428">
    <property type="entry name" value="OXA1"/>
    <property type="match status" value="1"/>
</dbReference>
<dbReference type="PANTHER" id="PTHR12428:SF65">
    <property type="entry name" value="CYTOCHROME C OXIDASE ASSEMBLY PROTEIN COX18, MITOCHONDRIAL"/>
    <property type="match status" value="1"/>
</dbReference>
<accession>A0A642UU65</accession>
<keyword evidence="5 7" id="KW-0472">Membrane</keyword>
<comment type="subcellular location">
    <subcellularLocation>
        <location evidence="1 6">Membrane</location>
        <topology evidence="1 6">Multi-pass membrane protein</topology>
    </subcellularLocation>
</comment>
<feature type="transmembrane region" description="Helical" evidence="7">
    <location>
        <begin position="265"/>
        <end position="284"/>
    </location>
</feature>
<evidence type="ECO:0000256" key="1">
    <source>
        <dbReference type="ARBA" id="ARBA00004141"/>
    </source>
</evidence>
<dbReference type="InterPro" id="IPR028055">
    <property type="entry name" value="YidC/Oxa/ALB_C"/>
</dbReference>
<dbReference type="RefSeq" id="XP_034013673.1">
    <property type="nucleotide sequence ID" value="XM_034154289.1"/>
</dbReference>
<dbReference type="CDD" id="cd20069">
    <property type="entry name" value="5TM_Oxa1-like"/>
    <property type="match status" value="1"/>
</dbReference>
<evidence type="ECO:0000256" key="4">
    <source>
        <dbReference type="ARBA" id="ARBA00022989"/>
    </source>
</evidence>
<dbReference type="Proteomes" id="UP000449547">
    <property type="component" value="Unassembled WGS sequence"/>
</dbReference>
<dbReference type="InterPro" id="IPR001708">
    <property type="entry name" value="YidC/ALB3/OXA1/COX18"/>
</dbReference>
<dbReference type="EMBL" id="SWFT01000050">
    <property type="protein sequence ID" value="KAA8905287.1"/>
    <property type="molecule type" value="Genomic_DNA"/>
</dbReference>
<name>A0A642UU65_DIURU</name>
<sequence length="341" mass="38863">MLFLKLSSRRFGNGLAYNNPGFLMGRRGLSFDPHSIIQTMTSSLEAVHASTGLPWWALIPLTTFTLRSLWTLPLAVLQRRRITKQSRLRPIVSAMSPIFKHNLAKQVNKAKAEAATVTTHTNTKSDTTYMPKHPLVNIKYEEMLVLTAKEVRKRQKKLFKDNGVPIWKNFILPTFQVPLWIAMSLTMRDLSGWSTWFSAVNKPLDQSLYSEGALWFQDLAVSDPYHVFPILIGITALGNIEWLFKTLQLSRNSQRQKMRITLADAMGNISRLAVVFLMAISYHAPVALCLYWLSSQVYSLIQNVILDLVMPVTFLKNRRLSGKDQKNPNAFNIVVERNDSL</sequence>